<dbReference type="RefSeq" id="WP_232179181.1">
    <property type="nucleotide sequence ID" value="NZ_JAJPWV010000011.1"/>
</dbReference>
<reference evidence="3 4" key="1">
    <citation type="submission" date="2021-12" db="EMBL/GenBank/DDBJ databases">
        <title>Mucilaginibacter roseus genome.</title>
        <authorList>
            <person name="Ferreira J.R."/>
            <person name="Newman J.D."/>
        </authorList>
    </citation>
    <scope>NUCLEOTIDE SEQUENCE [LARGE SCALE GENOMIC DNA]</scope>
    <source>
        <strain evidence="3 4">LMG 28454</strain>
    </source>
</reference>
<name>A0ABS8U857_9SPHI</name>
<dbReference type="EMBL" id="JAJPWV010000011">
    <property type="protein sequence ID" value="MCD8742617.1"/>
    <property type="molecule type" value="Genomic_DNA"/>
</dbReference>
<proteinExistence type="predicted"/>
<dbReference type="Gene3D" id="3.20.20.80">
    <property type="entry name" value="Glycosidases"/>
    <property type="match status" value="1"/>
</dbReference>
<evidence type="ECO:0000256" key="1">
    <source>
        <dbReference type="SAM" id="SignalP"/>
    </source>
</evidence>
<dbReference type="PANTHER" id="PTHR36183">
    <property type="entry name" value="BETA-GLUCURONIDASE"/>
    <property type="match status" value="1"/>
</dbReference>
<dbReference type="Pfam" id="PF16862">
    <property type="entry name" value="Glyco_hydro_79C"/>
    <property type="match status" value="1"/>
</dbReference>
<feature type="signal peptide" evidence="1">
    <location>
        <begin position="1"/>
        <end position="22"/>
    </location>
</feature>
<evidence type="ECO:0000313" key="3">
    <source>
        <dbReference type="EMBL" id="MCD8742617.1"/>
    </source>
</evidence>
<dbReference type="InterPro" id="IPR005199">
    <property type="entry name" value="Glyco_hydro_79"/>
</dbReference>
<dbReference type="SUPFAM" id="SSF51445">
    <property type="entry name" value="(Trans)glycosidases"/>
    <property type="match status" value="1"/>
</dbReference>
<keyword evidence="4" id="KW-1185">Reference proteome</keyword>
<dbReference type="InterPro" id="IPR052974">
    <property type="entry name" value="GH79_Enzymes"/>
</dbReference>
<dbReference type="InterPro" id="IPR013780">
    <property type="entry name" value="Glyco_hydro_b"/>
</dbReference>
<accession>A0ABS8U857</accession>
<evidence type="ECO:0000259" key="2">
    <source>
        <dbReference type="Pfam" id="PF16862"/>
    </source>
</evidence>
<gene>
    <name evidence="3" type="ORF">LT679_18565</name>
</gene>
<dbReference type="PANTHER" id="PTHR36183:SF2">
    <property type="entry name" value="BETA-GLUCURONIDASE C-TERMINAL DOMAIN-CONTAINING PROTEIN"/>
    <property type="match status" value="1"/>
</dbReference>
<dbReference type="PROSITE" id="PS51257">
    <property type="entry name" value="PROKAR_LIPOPROTEIN"/>
    <property type="match status" value="1"/>
</dbReference>
<keyword evidence="1" id="KW-0732">Signal</keyword>
<sequence>MRKQTVKNLLLALMIVPMMVSCKKTSDLNGVDMDTDIKVNEPAPVALHPNATGTPVTITIEQNQQSYQVAGNFLGLSYETNNLLWSNNLNGKSNAQIQLIRNLGEGVLRVGGTSSGRMYWSDKAVSKGSKTDSITTTQIDALASFSKTLGWPVIFGLNLAKYEPEVQAKLAKYVSGSLGSSLMAFQAGNEPNAYGELGFRKQGYSYNDFQGEWKAYFDAVRKLTPNAPFAGPDVIGGANWVSSFAGKYKNNVNLMTVHYYNNGPASDESITYKTILEPDTKLGAYLDKVNDASAKNGLKYRLSECNSIFNGGGKAGVSDVFAASLWALDMMWTVAEHNGQGVNFHSGSAQNFTAIATVNGKTSARPVYYGMLAFKYGAVGGRVLNVKTAATTVNQAAHAVVKNGTTAVTLINKGDKDILYTVRLTNNASTVTVARLTAPSADATSGIAFGGSSADEKGNFAIASTESFNVNQKSFTIQVPAYSAAVVNVN</sequence>
<protein>
    <recommendedName>
        <fullName evidence="2">Beta-glucuronidase C-terminal domain-containing protein</fullName>
    </recommendedName>
</protein>
<feature type="domain" description="Beta-glucuronidase C-terminal" evidence="2">
    <location>
        <begin position="395"/>
        <end position="486"/>
    </location>
</feature>
<feature type="chain" id="PRO_5045367515" description="Beta-glucuronidase C-terminal domain-containing protein" evidence="1">
    <location>
        <begin position="23"/>
        <end position="490"/>
    </location>
</feature>
<dbReference type="Pfam" id="PF03662">
    <property type="entry name" value="Glyco_hydro_79n"/>
    <property type="match status" value="1"/>
</dbReference>
<evidence type="ECO:0000313" key="4">
    <source>
        <dbReference type="Proteomes" id="UP001199919"/>
    </source>
</evidence>
<dbReference type="InterPro" id="IPR017853">
    <property type="entry name" value="GH"/>
</dbReference>
<dbReference type="Proteomes" id="UP001199919">
    <property type="component" value="Unassembled WGS sequence"/>
</dbReference>
<dbReference type="InterPro" id="IPR031728">
    <property type="entry name" value="GlcAase_C"/>
</dbReference>
<organism evidence="3 4">
    <name type="scientific">Mucilaginibacter roseus</name>
    <dbReference type="NCBI Taxonomy" id="1528868"/>
    <lineage>
        <taxon>Bacteria</taxon>
        <taxon>Pseudomonadati</taxon>
        <taxon>Bacteroidota</taxon>
        <taxon>Sphingobacteriia</taxon>
        <taxon>Sphingobacteriales</taxon>
        <taxon>Sphingobacteriaceae</taxon>
        <taxon>Mucilaginibacter</taxon>
    </lineage>
</organism>
<comment type="caution">
    <text evidence="3">The sequence shown here is derived from an EMBL/GenBank/DDBJ whole genome shotgun (WGS) entry which is preliminary data.</text>
</comment>
<dbReference type="Gene3D" id="2.60.40.1180">
    <property type="entry name" value="Golgi alpha-mannosidase II"/>
    <property type="match status" value="1"/>
</dbReference>